<dbReference type="OrthoDB" id="9780518at2"/>
<dbReference type="Gene3D" id="3.20.20.30">
    <property type="entry name" value="Luciferase-like domain"/>
    <property type="match status" value="1"/>
</dbReference>
<evidence type="ECO:0000256" key="1">
    <source>
        <dbReference type="ARBA" id="ARBA00007789"/>
    </source>
</evidence>
<dbReference type="InterPro" id="IPR036661">
    <property type="entry name" value="Luciferase-like_sf"/>
</dbReference>
<dbReference type="PANTHER" id="PTHR30137">
    <property type="entry name" value="LUCIFERASE-LIKE MONOOXYGENASE"/>
    <property type="match status" value="1"/>
</dbReference>
<dbReference type="SUPFAM" id="SSF51679">
    <property type="entry name" value="Bacterial luciferase-like"/>
    <property type="match status" value="1"/>
</dbReference>
<keyword evidence="5" id="KW-1185">Reference proteome</keyword>
<dbReference type="PANTHER" id="PTHR30137:SF6">
    <property type="entry name" value="LUCIFERASE-LIKE MONOOXYGENASE"/>
    <property type="match status" value="1"/>
</dbReference>
<gene>
    <name evidence="4" type="ORF">SAMN05443550_1102</name>
</gene>
<evidence type="ECO:0000313" key="5">
    <source>
        <dbReference type="Proteomes" id="UP000198850"/>
    </source>
</evidence>
<dbReference type="STRING" id="425514.SAMN05443550_1102"/>
<dbReference type="InterPro" id="IPR019949">
    <property type="entry name" value="CmoO-like"/>
</dbReference>
<evidence type="ECO:0000313" key="4">
    <source>
        <dbReference type="EMBL" id="SEB08278.1"/>
    </source>
</evidence>
<dbReference type="EMBL" id="FNRA01000010">
    <property type="protein sequence ID" value="SEB08278.1"/>
    <property type="molecule type" value="Genomic_DNA"/>
</dbReference>
<proteinExistence type="predicted"/>
<name>A0A1H4GHE1_9SPHI</name>
<feature type="domain" description="Luciferase-like" evidence="3">
    <location>
        <begin position="23"/>
        <end position="302"/>
    </location>
</feature>
<comment type="similarity">
    <text evidence="1">To bacterial alkanal monooxygenase alpha and beta chains.</text>
</comment>
<dbReference type="FunFam" id="3.20.20.30:FF:000002">
    <property type="entry name" value="LLM class flavin-dependent oxidoreductase"/>
    <property type="match status" value="1"/>
</dbReference>
<dbReference type="CDD" id="cd00347">
    <property type="entry name" value="Flavin_utilizing_monoxygenases"/>
    <property type="match status" value="1"/>
</dbReference>
<sequence>MADQTHKITGIPYSVLDLATVVAGKTPEDTFRNSLDLARFVEKLGYTRYWLAEHHNMISVASSATSILIGYIAGGTTSIRVGSGGIMLPNHSPLVIAEQFGTLASLYPGRIDLGLGRAPGTDQITAMAIRGTRFNAANDFPEDVQQLQTYFSDDNADSQVRAVPGEGLDIPIWILGSSTDSARLAAAQGLPYAFASHFAPAQFLTAINIYRQNFKPSEHLKEPYVISCVNVVAADTDAEANRLVTSLLQFFMGVITGKRRLLQPPVDNMESIWTAQEAEAVGQMLGCSFIGSPETIQEDLQSFMDQTKVDELMVTSHIFDHQARLHSYEIFAEVIKKLNVPILS</sequence>
<dbReference type="GO" id="GO:0005829">
    <property type="term" value="C:cytosol"/>
    <property type="evidence" value="ECO:0007669"/>
    <property type="project" value="TreeGrafter"/>
</dbReference>
<reference evidence="4 5" key="1">
    <citation type="submission" date="2016-10" db="EMBL/GenBank/DDBJ databases">
        <authorList>
            <person name="de Groot N.N."/>
        </authorList>
    </citation>
    <scope>NUCLEOTIDE SEQUENCE [LARGE SCALE GENOMIC DNA]</scope>
    <source>
        <strain evidence="4 5">DSM 19033</strain>
    </source>
</reference>
<accession>A0A1H4GHE1</accession>
<evidence type="ECO:0000259" key="3">
    <source>
        <dbReference type="Pfam" id="PF00296"/>
    </source>
</evidence>
<dbReference type="Proteomes" id="UP000198850">
    <property type="component" value="Unassembled WGS sequence"/>
</dbReference>
<dbReference type="InterPro" id="IPR011251">
    <property type="entry name" value="Luciferase-like_dom"/>
</dbReference>
<dbReference type="NCBIfam" id="TIGR03558">
    <property type="entry name" value="oxido_grp_1"/>
    <property type="match status" value="1"/>
</dbReference>
<dbReference type="InterPro" id="IPR050766">
    <property type="entry name" value="Bact_Lucif_Oxidored"/>
</dbReference>
<dbReference type="RefSeq" id="WP_090558631.1">
    <property type="nucleotide sequence ID" value="NZ_FNRA01000010.1"/>
</dbReference>
<dbReference type="GO" id="GO:0016705">
    <property type="term" value="F:oxidoreductase activity, acting on paired donors, with incorporation or reduction of molecular oxygen"/>
    <property type="evidence" value="ECO:0007669"/>
    <property type="project" value="InterPro"/>
</dbReference>
<organism evidence="4 5">
    <name type="scientific">Pedobacter hartonius</name>
    <dbReference type="NCBI Taxonomy" id="425514"/>
    <lineage>
        <taxon>Bacteria</taxon>
        <taxon>Pseudomonadati</taxon>
        <taxon>Bacteroidota</taxon>
        <taxon>Sphingobacteriia</taxon>
        <taxon>Sphingobacteriales</taxon>
        <taxon>Sphingobacteriaceae</taxon>
        <taxon>Pedobacter</taxon>
    </lineage>
</organism>
<protein>
    <recommendedName>
        <fullName evidence="2">Luciferase-like monooxygenase</fullName>
    </recommendedName>
</protein>
<dbReference type="Pfam" id="PF00296">
    <property type="entry name" value="Bac_luciferase"/>
    <property type="match status" value="1"/>
</dbReference>
<dbReference type="AlphaFoldDB" id="A0A1H4GHE1"/>
<evidence type="ECO:0000256" key="2">
    <source>
        <dbReference type="ARBA" id="ARBA00074555"/>
    </source>
</evidence>